<dbReference type="GO" id="GO:0006357">
    <property type="term" value="P:regulation of transcription by RNA polymerase II"/>
    <property type="evidence" value="ECO:0007669"/>
    <property type="project" value="TreeGrafter"/>
</dbReference>
<dbReference type="Gene3D" id="3.30.160.60">
    <property type="entry name" value="Classic Zinc Finger"/>
    <property type="match status" value="2"/>
</dbReference>
<feature type="domain" description="C2H2-type" evidence="8">
    <location>
        <begin position="244"/>
        <end position="269"/>
    </location>
</feature>
<evidence type="ECO:0000256" key="7">
    <source>
        <dbReference type="ARBA" id="ARBA00023242"/>
    </source>
</evidence>
<protein>
    <recommendedName>
        <fullName evidence="8">C2H2-type domain-containing protein</fullName>
    </recommendedName>
</protein>
<dbReference type="OrthoDB" id="6690766at2759"/>
<dbReference type="Proteomes" id="UP001165065">
    <property type="component" value="Unassembled WGS sequence"/>
</dbReference>
<keyword evidence="2" id="KW-0479">Metal-binding</keyword>
<keyword evidence="7" id="KW-0539">Nucleus</keyword>
<feature type="domain" description="C2H2-type" evidence="8">
    <location>
        <begin position="212"/>
        <end position="237"/>
    </location>
</feature>
<feature type="domain" description="C2H2-type" evidence="8">
    <location>
        <begin position="308"/>
        <end position="333"/>
    </location>
</feature>
<dbReference type="GO" id="GO:0008270">
    <property type="term" value="F:zinc ion binding"/>
    <property type="evidence" value="ECO:0007669"/>
    <property type="project" value="UniProtKB-KW"/>
</dbReference>
<dbReference type="EMBL" id="BRYA01000594">
    <property type="protein sequence ID" value="GMI24814.1"/>
    <property type="molecule type" value="Genomic_DNA"/>
</dbReference>
<feature type="domain" description="C2H2-type" evidence="8">
    <location>
        <begin position="276"/>
        <end position="301"/>
    </location>
</feature>
<evidence type="ECO:0000256" key="3">
    <source>
        <dbReference type="ARBA" id="ARBA00022771"/>
    </source>
</evidence>
<evidence type="ECO:0000256" key="1">
    <source>
        <dbReference type="ARBA" id="ARBA00004123"/>
    </source>
</evidence>
<keyword evidence="10" id="KW-1185">Reference proteome</keyword>
<evidence type="ECO:0000256" key="4">
    <source>
        <dbReference type="ARBA" id="ARBA00022833"/>
    </source>
</evidence>
<evidence type="ECO:0000256" key="6">
    <source>
        <dbReference type="ARBA" id="ARBA00023163"/>
    </source>
</evidence>
<keyword evidence="6" id="KW-0804">Transcription</keyword>
<dbReference type="SMART" id="SM00355">
    <property type="entry name" value="ZnF_C2H2"/>
    <property type="match status" value="5"/>
</dbReference>
<dbReference type="AlphaFoldDB" id="A0A9W7L2B1"/>
<dbReference type="InterPro" id="IPR051061">
    <property type="entry name" value="Zinc_finger_trans_reg"/>
</dbReference>
<dbReference type="PANTHER" id="PTHR46179:SF13">
    <property type="entry name" value="C2H2-TYPE DOMAIN-CONTAINING PROTEIN"/>
    <property type="match status" value="1"/>
</dbReference>
<dbReference type="PANTHER" id="PTHR46179">
    <property type="entry name" value="ZINC FINGER PROTEIN"/>
    <property type="match status" value="1"/>
</dbReference>
<keyword evidence="4" id="KW-0862">Zinc</keyword>
<evidence type="ECO:0000313" key="10">
    <source>
        <dbReference type="Proteomes" id="UP001165065"/>
    </source>
</evidence>
<gene>
    <name evidence="9" type="ORF">TrCOL_g5585</name>
</gene>
<accession>A0A9W7L2B1</accession>
<comment type="subcellular location">
    <subcellularLocation>
        <location evidence="1">Nucleus</location>
    </subcellularLocation>
</comment>
<dbReference type="InterPro" id="IPR013087">
    <property type="entry name" value="Znf_C2H2_type"/>
</dbReference>
<sequence length="434" mass="48893">MVEKPAIATSAHNKQIRLKYAIPAVQTDHERTEAAIAQQLVNAPKDPFQRGPNDGPIFIPSDSQGHYLLEGDTVQHEEYGIGWIKEIKAKNKSWVQVNFWGRGLTKVRAPYLTFMDRGDTSQGQSASAKQLNITPTGSLAIQNSLPPSNIMPNPLFAVVEDATRSEGMMQSGMLAQTCKVLPEEYTVQYNEIMKSNETVPIDSRYTVKTHPYACDQPGCGYRTKKHSTLKWHLANVHEIGIEWVYCTQPGCSWAGKQKSKLKRHLAGAHDIGVEWTICPQDNCNHRTKYAANMKQHLADVHDIGRPLHACEEPFCDFKTKYKFDLKKHVLAVHDSARETMHECTEKGCQYKARRRSTLTHHMQTVHGVVPEDKMERYSESIWPKMSGKRMNELLREQADALGGTKQDEGTMGGETWGETVETMDTLVDTQAGIF</sequence>
<name>A0A9W7L2B1_9STRA</name>
<organism evidence="9 10">
    <name type="scientific">Triparma columacea</name>
    <dbReference type="NCBI Taxonomy" id="722753"/>
    <lineage>
        <taxon>Eukaryota</taxon>
        <taxon>Sar</taxon>
        <taxon>Stramenopiles</taxon>
        <taxon>Ochrophyta</taxon>
        <taxon>Bolidophyceae</taxon>
        <taxon>Parmales</taxon>
        <taxon>Triparmaceae</taxon>
        <taxon>Triparma</taxon>
    </lineage>
</organism>
<evidence type="ECO:0000259" key="8">
    <source>
        <dbReference type="SMART" id="SM00355"/>
    </source>
</evidence>
<feature type="domain" description="C2H2-type" evidence="8">
    <location>
        <begin position="341"/>
        <end position="366"/>
    </location>
</feature>
<evidence type="ECO:0000256" key="2">
    <source>
        <dbReference type="ARBA" id="ARBA00022723"/>
    </source>
</evidence>
<keyword evidence="5" id="KW-0805">Transcription regulation</keyword>
<proteinExistence type="predicted"/>
<dbReference type="GO" id="GO:0005634">
    <property type="term" value="C:nucleus"/>
    <property type="evidence" value="ECO:0007669"/>
    <property type="project" value="UniProtKB-SubCell"/>
</dbReference>
<evidence type="ECO:0000313" key="9">
    <source>
        <dbReference type="EMBL" id="GMI24814.1"/>
    </source>
</evidence>
<evidence type="ECO:0000256" key="5">
    <source>
        <dbReference type="ARBA" id="ARBA00023015"/>
    </source>
</evidence>
<comment type="caution">
    <text evidence="9">The sequence shown here is derived from an EMBL/GenBank/DDBJ whole genome shotgun (WGS) entry which is preliminary data.</text>
</comment>
<keyword evidence="3" id="KW-0863">Zinc-finger</keyword>
<reference evidence="10" key="1">
    <citation type="journal article" date="2023" name="Commun. Biol.">
        <title>Genome analysis of Parmales, the sister group of diatoms, reveals the evolutionary specialization of diatoms from phago-mixotrophs to photoautotrophs.</title>
        <authorList>
            <person name="Ban H."/>
            <person name="Sato S."/>
            <person name="Yoshikawa S."/>
            <person name="Yamada K."/>
            <person name="Nakamura Y."/>
            <person name="Ichinomiya M."/>
            <person name="Sato N."/>
            <person name="Blanc-Mathieu R."/>
            <person name="Endo H."/>
            <person name="Kuwata A."/>
            <person name="Ogata H."/>
        </authorList>
    </citation>
    <scope>NUCLEOTIDE SEQUENCE [LARGE SCALE GENOMIC DNA]</scope>
</reference>